<dbReference type="AlphaFoldDB" id="A0A6J4ISG6"/>
<dbReference type="EMBL" id="CADCTA010000089">
    <property type="protein sequence ID" value="CAA9257676.1"/>
    <property type="molecule type" value="Genomic_DNA"/>
</dbReference>
<organism evidence="1">
    <name type="scientific">uncultured Chthoniobacterales bacterium</name>
    <dbReference type="NCBI Taxonomy" id="1836801"/>
    <lineage>
        <taxon>Bacteria</taxon>
        <taxon>Pseudomonadati</taxon>
        <taxon>Verrucomicrobiota</taxon>
        <taxon>Spartobacteria</taxon>
        <taxon>Chthoniobacterales</taxon>
        <taxon>environmental samples</taxon>
    </lineage>
</organism>
<proteinExistence type="predicted"/>
<accession>A0A6J4ISG6</accession>
<sequence length="37" mass="3899">MHNGTGVGLVEAYDLDRFADSKCANIATRGFVQGGNN</sequence>
<gene>
    <name evidence="1" type="ORF">AVDCRST_MAG42-2558</name>
</gene>
<reference evidence="1" key="1">
    <citation type="submission" date="2020-02" db="EMBL/GenBank/DDBJ databases">
        <authorList>
            <person name="Meier V. D."/>
        </authorList>
    </citation>
    <scope>NUCLEOTIDE SEQUENCE</scope>
    <source>
        <strain evidence="1">AVDCRST_MAG42</strain>
    </source>
</reference>
<name>A0A6J4ISG6_9BACT</name>
<evidence type="ECO:0000313" key="1">
    <source>
        <dbReference type="EMBL" id="CAA9257676.1"/>
    </source>
</evidence>
<protein>
    <submittedName>
        <fullName evidence="1">Uncharacterized protein</fullName>
    </submittedName>
</protein>